<evidence type="ECO:0000256" key="4">
    <source>
        <dbReference type="ARBA" id="ARBA00023163"/>
    </source>
</evidence>
<organism evidence="6 7">
    <name type="scientific">Virgibacillus salarius</name>
    <dbReference type="NCBI Taxonomy" id="447199"/>
    <lineage>
        <taxon>Bacteria</taxon>
        <taxon>Bacillati</taxon>
        <taxon>Bacillota</taxon>
        <taxon>Bacilli</taxon>
        <taxon>Bacillales</taxon>
        <taxon>Bacillaceae</taxon>
        <taxon>Virgibacillus</taxon>
    </lineage>
</organism>
<dbReference type="FunFam" id="1.10.10.10:FF:000001">
    <property type="entry name" value="LysR family transcriptional regulator"/>
    <property type="match status" value="1"/>
</dbReference>
<sequence>MELRQLITFKTIVDVGGFKKAAETLGYAQSSITAHIKDLEKELGHPLFDRMGKKVVLTQAGKNFLPYATEIIQLYSKSKAAIHSSSEPAGPLTIGASESLMIYWLPTLIMTFRKKFPKVELTLKSLQYDNLEGQLKRGDIDVAVLVEENNWSHDELIIHKIAEDKLSLVQPTDHCSSSTAETMLVTEYACSWRPIIDQHIKAIGNSSVTKVELPSIEAIKQCVLCGLGNTMLPYFTIKEKLQEGKLVEMPSRSPSNTIGIYTAIHKNKWLSPNLQAFLELIREQF</sequence>
<comment type="caution">
    <text evidence="6">The sequence shown here is derived from an EMBL/GenBank/DDBJ whole genome shotgun (WGS) entry which is preliminary data.</text>
</comment>
<dbReference type="SUPFAM" id="SSF46785">
    <property type="entry name" value="Winged helix' DNA-binding domain"/>
    <property type="match status" value="1"/>
</dbReference>
<dbReference type="PRINTS" id="PR00039">
    <property type="entry name" value="HTHLYSR"/>
</dbReference>
<dbReference type="InterPro" id="IPR036388">
    <property type="entry name" value="WH-like_DNA-bd_sf"/>
</dbReference>
<dbReference type="GO" id="GO:0000976">
    <property type="term" value="F:transcription cis-regulatory region binding"/>
    <property type="evidence" value="ECO:0007669"/>
    <property type="project" value="TreeGrafter"/>
</dbReference>
<evidence type="ECO:0000256" key="3">
    <source>
        <dbReference type="ARBA" id="ARBA00023125"/>
    </source>
</evidence>
<dbReference type="Gene3D" id="3.40.190.290">
    <property type="match status" value="1"/>
</dbReference>
<dbReference type="GO" id="GO:0003700">
    <property type="term" value="F:DNA-binding transcription factor activity"/>
    <property type="evidence" value="ECO:0007669"/>
    <property type="project" value="InterPro"/>
</dbReference>
<dbReference type="Proteomes" id="UP000675284">
    <property type="component" value="Unassembled WGS sequence"/>
</dbReference>
<dbReference type="Pfam" id="PF03466">
    <property type="entry name" value="LysR_substrate"/>
    <property type="match status" value="1"/>
</dbReference>
<gene>
    <name evidence="6" type="ORF">KCX74_03975</name>
</gene>
<dbReference type="PANTHER" id="PTHR30126">
    <property type="entry name" value="HTH-TYPE TRANSCRIPTIONAL REGULATOR"/>
    <property type="match status" value="1"/>
</dbReference>
<keyword evidence="4" id="KW-0804">Transcription</keyword>
<evidence type="ECO:0000259" key="5">
    <source>
        <dbReference type="PROSITE" id="PS50931"/>
    </source>
</evidence>
<dbReference type="PANTHER" id="PTHR30126:SF100">
    <property type="entry name" value="LYSR-FAMILY TRANSCRIPTIONAL REGULATOR"/>
    <property type="match status" value="1"/>
</dbReference>
<proteinExistence type="inferred from homology"/>
<dbReference type="InterPro" id="IPR036390">
    <property type="entry name" value="WH_DNA-bd_sf"/>
</dbReference>
<dbReference type="InterPro" id="IPR005119">
    <property type="entry name" value="LysR_subst-bd"/>
</dbReference>
<keyword evidence="7" id="KW-1185">Reference proteome</keyword>
<dbReference type="EMBL" id="JAGSOT010000007">
    <property type="protein sequence ID" value="MBR7795199.1"/>
    <property type="molecule type" value="Genomic_DNA"/>
</dbReference>
<name>A0A941I842_9BACI</name>
<dbReference type="PROSITE" id="PS50931">
    <property type="entry name" value="HTH_LYSR"/>
    <property type="match status" value="1"/>
</dbReference>
<dbReference type="Pfam" id="PF00126">
    <property type="entry name" value="HTH_1"/>
    <property type="match status" value="1"/>
</dbReference>
<evidence type="ECO:0000256" key="2">
    <source>
        <dbReference type="ARBA" id="ARBA00023015"/>
    </source>
</evidence>
<accession>A0A941I842</accession>
<dbReference type="AlphaFoldDB" id="A0A941I842"/>
<reference evidence="6" key="1">
    <citation type="submission" date="2021-04" db="EMBL/GenBank/DDBJ databases">
        <title>Isolation and polyphasic classification of algal microorganism.</title>
        <authorList>
            <person name="Wang S."/>
        </authorList>
    </citation>
    <scope>NUCLEOTIDE SEQUENCE</scope>
    <source>
        <strain evidence="6">720a</strain>
    </source>
</reference>
<protein>
    <submittedName>
        <fullName evidence="6">LysR family transcriptional regulator</fullName>
    </submittedName>
</protein>
<dbReference type="Gene3D" id="1.10.10.10">
    <property type="entry name" value="Winged helix-like DNA-binding domain superfamily/Winged helix DNA-binding domain"/>
    <property type="match status" value="1"/>
</dbReference>
<dbReference type="CDD" id="cd05466">
    <property type="entry name" value="PBP2_LTTR_substrate"/>
    <property type="match status" value="1"/>
</dbReference>
<dbReference type="RefSeq" id="WP_166529994.1">
    <property type="nucleotide sequence ID" value="NZ_JAGSOT010000007.1"/>
</dbReference>
<keyword evidence="3" id="KW-0238">DNA-binding</keyword>
<feature type="domain" description="HTH lysR-type" evidence="5">
    <location>
        <begin position="1"/>
        <end position="58"/>
    </location>
</feature>
<dbReference type="InterPro" id="IPR000847">
    <property type="entry name" value="LysR_HTH_N"/>
</dbReference>
<comment type="similarity">
    <text evidence="1">Belongs to the LysR transcriptional regulatory family.</text>
</comment>
<evidence type="ECO:0000256" key="1">
    <source>
        <dbReference type="ARBA" id="ARBA00009437"/>
    </source>
</evidence>
<evidence type="ECO:0000313" key="6">
    <source>
        <dbReference type="EMBL" id="MBR7795199.1"/>
    </source>
</evidence>
<dbReference type="SUPFAM" id="SSF53850">
    <property type="entry name" value="Periplasmic binding protein-like II"/>
    <property type="match status" value="1"/>
</dbReference>
<keyword evidence="2" id="KW-0805">Transcription regulation</keyword>
<evidence type="ECO:0000313" key="7">
    <source>
        <dbReference type="Proteomes" id="UP000675284"/>
    </source>
</evidence>